<dbReference type="PANTHER" id="PTHR36699:SF1">
    <property type="entry name" value="L,D-TRANSPEPTIDASE YAFK-RELATED"/>
    <property type="match status" value="1"/>
</dbReference>
<proteinExistence type="inferred from homology"/>
<accession>A0ABW5DXA2</accession>
<comment type="caution">
    <text evidence="9">The sequence shown here is derived from an EMBL/GenBank/DDBJ whole genome shotgun (WGS) entry which is preliminary data.</text>
</comment>
<dbReference type="EC" id="2.-.-.-" evidence="9"/>
<evidence type="ECO:0000256" key="6">
    <source>
        <dbReference type="ARBA" id="ARBA00023316"/>
    </source>
</evidence>
<dbReference type="GO" id="GO:0016740">
    <property type="term" value="F:transferase activity"/>
    <property type="evidence" value="ECO:0007669"/>
    <property type="project" value="UniProtKB-KW"/>
</dbReference>
<keyword evidence="3 9" id="KW-0808">Transferase</keyword>
<protein>
    <submittedName>
        <fullName evidence="9">Murein L,D-transpeptidase family protein</fullName>
        <ecNumber evidence="9">2.-.-.-</ecNumber>
    </submittedName>
</protein>
<keyword evidence="4 7" id="KW-0133">Cell shape</keyword>
<keyword evidence="6 7" id="KW-0961">Cell wall biogenesis/degradation</keyword>
<organism evidence="9 10">
    <name type="scientific">Lacibacterium aquatile</name>
    <dbReference type="NCBI Taxonomy" id="1168082"/>
    <lineage>
        <taxon>Bacteria</taxon>
        <taxon>Pseudomonadati</taxon>
        <taxon>Pseudomonadota</taxon>
        <taxon>Alphaproteobacteria</taxon>
        <taxon>Rhodospirillales</taxon>
        <taxon>Rhodospirillaceae</taxon>
    </lineage>
</organism>
<dbReference type="Gene3D" id="2.40.440.10">
    <property type="entry name" value="L,D-transpeptidase catalytic domain-like"/>
    <property type="match status" value="1"/>
</dbReference>
<evidence type="ECO:0000256" key="2">
    <source>
        <dbReference type="ARBA" id="ARBA00005992"/>
    </source>
</evidence>
<dbReference type="SUPFAM" id="SSF141523">
    <property type="entry name" value="L,D-transpeptidase catalytic domain-like"/>
    <property type="match status" value="1"/>
</dbReference>
<evidence type="ECO:0000313" key="9">
    <source>
        <dbReference type="EMBL" id="MFD2265398.1"/>
    </source>
</evidence>
<evidence type="ECO:0000256" key="5">
    <source>
        <dbReference type="ARBA" id="ARBA00022984"/>
    </source>
</evidence>
<evidence type="ECO:0000256" key="3">
    <source>
        <dbReference type="ARBA" id="ARBA00022679"/>
    </source>
</evidence>
<evidence type="ECO:0000259" key="8">
    <source>
        <dbReference type="PROSITE" id="PS52029"/>
    </source>
</evidence>
<feature type="domain" description="L,D-TPase catalytic" evidence="8">
    <location>
        <begin position="29"/>
        <end position="165"/>
    </location>
</feature>
<evidence type="ECO:0000256" key="4">
    <source>
        <dbReference type="ARBA" id="ARBA00022960"/>
    </source>
</evidence>
<feature type="active site" description="Proton donor/acceptor" evidence="7">
    <location>
        <position position="119"/>
    </location>
</feature>
<name>A0ABW5DXA2_9PROT</name>
<reference evidence="10" key="1">
    <citation type="journal article" date="2019" name="Int. J. Syst. Evol. Microbiol.">
        <title>The Global Catalogue of Microorganisms (GCM) 10K type strain sequencing project: providing services to taxonomists for standard genome sequencing and annotation.</title>
        <authorList>
            <consortium name="The Broad Institute Genomics Platform"/>
            <consortium name="The Broad Institute Genome Sequencing Center for Infectious Disease"/>
            <person name="Wu L."/>
            <person name="Ma J."/>
        </authorList>
    </citation>
    <scope>NUCLEOTIDE SEQUENCE [LARGE SCALE GENOMIC DNA]</scope>
    <source>
        <strain evidence="10">CGMCC 1.19062</strain>
    </source>
</reference>
<evidence type="ECO:0000256" key="7">
    <source>
        <dbReference type="PROSITE-ProRule" id="PRU01373"/>
    </source>
</evidence>
<dbReference type="EMBL" id="JBHUIP010000016">
    <property type="protein sequence ID" value="MFD2265398.1"/>
    <property type="molecule type" value="Genomic_DNA"/>
</dbReference>
<comment type="similarity">
    <text evidence="2">Belongs to the YkuD family.</text>
</comment>
<sequence length="166" mass="18510">MGSCNLVDAVLAVLGREAREPLPADARADRILIEKSRHRLTLFWQGAEVRSYSVSVGRGGLEPKRREGDKLTPEGRYFIESRNAASDYHLALKVSYPTELQVAEASAQGWSAGSEIMIHGLRNGFGWIGTWHRRRDWTLGCIAVTDPEIEEIWRVVADGTPVEILP</sequence>
<dbReference type="PROSITE" id="PS52029">
    <property type="entry name" value="LD_TPASE"/>
    <property type="match status" value="1"/>
</dbReference>
<dbReference type="InterPro" id="IPR005490">
    <property type="entry name" value="LD_TPept_cat_dom"/>
</dbReference>
<evidence type="ECO:0000313" key="10">
    <source>
        <dbReference type="Proteomes" id="UP001597295"/>
    </source>
</evidence>
<comment type="pathway">
    <text evidence="1 7">Cell wall biogenesis; peptidoglycan biosynthesis.</text>
</comment>
<dbReference type="Proteomes" id="UP001597295">
    <property type="component" value="Unassembled WGS sequence"/>
</dbReference>
<feature type="active site" description="Nucleophile" evidence="7">
    <location>
        <position position="141"/>
    </location>
</feature>
<gene>
    <name evidence="9" type="ORF">ACFSM5_21020</name>
</gene>
<evidence type="ECO:0000256" key="1">
    <source>
        <dbReference type="ARBA" id="ARBA00004752"/>
    </source>
</evidence>
<dbReference type="PANTHER" id="PTHR36699">
    <property type="entry name" value="LD-TRANSPEPTIDASE"/>
    <property type="match status" value="1"/>
</dbReference>
<dbReference type="CDD" id="cd16913">
    <property type="entry name" value="YkuD_like"/>
    <property type="match status" value="1"/>
</dbReference>
<dbReference type="RefSeq" id="WP_379878695.1">
    <property type="nucleotide sequence ID" value="NZ_JBHUIP010000016.1"/>
</dbReference>
<dbReference type="InterPro" id="IPR038063">
    <property type="entry name" value="Transpep_catalytic_dom"/>
</dbReference>
<keyword evidence="5 7" id="KW-0573">Peptidoglycan synthesis</keyword>
<keyword evidence="10" id="KW-1185">Reference proteome</keyword>
<dbReference type="Pfam" id="PF03734">
    <property type="entry name" value="YkuD"/>
    <property type="match status" value="1"/>
</dbReference>